<evidence type="ECO:0000313" key="2">
    <source>
        <dbReference type="Proteomes" id="UP001458880"/>
    </source>
</evidence>
<dbReference type="EMBL" id="JASPKY010000349">
    <property type="protein sequence ID" value="KAK9704489.1"/>
    <property type="molecule type" value="Genomic_DNA"/>
</dbReference>
<comment type="caution">
    <text evidence="1">The sequence shown here is derived from an EMBL/GenBank/DDBJ whole genome shotgun (WGS) entry which is preliminary data.</text>
</comment>
<keyword evidence="2" id="KW-1185">Reference proteome</keyword>
<gene>
    <name evidence="1" type="ORF">QE152_g27856</name>
</gene>
<evidence type="ECO:0000313" key="1">
    <source>
        <dbReference type="EMBL" id="KAK9704489.1"/>
    </source>
</evidence>
<sequence length="114" mass="12973">MGITYGYWGVSQRTRGNDCRLPHWRYEIQVSRTDSEHRTGLHGVDRSKGDLRNLIGIVMDVTPDSFYKIGTKTGALSNLYSRCNKKCINKRCVCKKKGVICNSRCHNSTNCTNK</sequence>
<dbReference type="Proteomes" id="UP001458880">
    <property type="component" value="Unassembled WGS sequence"/>
</dbReference>
<reference evidence="1 2" key="1">
    <citation type="journal article" date="2024" name="BMC Genomics">
        <title>De novo assembly and annotation of Popillia japonica's genome with initial clues to its potential as an invasive pest.</title>
        <authorList>
            <person name="Cucini C."/>
            <person name="Boschi S."/>
            <person name="Funari R."/>
            <person name="Cardaioli E."/>
            <person name="Iannotti N."/>
            <person name="Marturano G."/>
            <person name="Paoli F."/>
            <person name="Bruttini M."/>
            <person name="Carapelli A."/>
            <person name="Frati F."/>
            <person name="Nardi F."/>
        </authorList>
    </citation>
    <scope>NUCLEOTIDE SEQUENCE [LARGE SCALE GENOMIC DNA]</scope>
    <source>
        <strain evidence="1">DMR45628</strain>
    </source>
</reference>
<accession>A0AAW1JJB6</accession>
<dbReference type="AlphaFoldDB" id="A0AAW1JJB6"/>
<organism evidence="1 2">
    <name type="scientific">Popillia japonica</name>
    <name type="common">Japanese beetle</name>
    <dbReference type="NCBI Taxonomy" id="7064"/>
    <lineage>
        <taxon>Eukaryota</taxon>
        <taxon>Metazoa</taxon>
        <taxon>Ecdysozoa</taxon>
        <taxon>Arthropoda</taxon>
        <taxon>Hexapoda</taxon>
        <taxon>Insecta</taxon>
        <taxon>Pterygota</taxon>
        <taxon>Neoptera</taxon>
        <taxon>Endopterygota</taxon>
        <taxon>Coleoptera</taxon>
        <taxon>Polyphaga</taxon>
        <taxon>Scarabaeiformia</taxon>
        <taxon>Scarabaeidae</taxon>
        <taxon>Rutelinae</taxon>
        <taxon>Popillia</taxon>
    </lineage>
</organism>
<name>A0AAW1JJB6_POPJA</name>
<proteinExistence type="predicted"/>
<protein>
    <submittedName>
        <fullName evidence="1">Uncharacterized protein</fullName>
    </submittedName>
</protein>